<dbReference type="CDD" id="cd02249">
    <property type="entry name" value="ZZ"/>
    <property type="match status" value="1"/>
</dbReference>
<dbReference type="STRING" id="1314771.A0A197K7T0"/>
<keyword evidence="1" id="KW-0479">Metal-binding</keyword>
<proteinExistence type="predicted"/>
<dbReference type="OrthoDB" id="661148at2759"/>
<evidence type="ECO:0000256" key="3">
    <source>
        <dbReference type="ARBA" id="ARBA00022833"/>
    </source>
</evidence>
<accession>A0A197K7T0</accession>
<keyword evidence="2" id="KW-0863">Zinc-finger</keyword>
<dbReference type="AlphaFoldDB" id="A0A197K7T0"/>
<dbReference type="SUPFAM" id="SSF57850">
    <property type="entry name" value="RING/U-box"/>
    <property type="match status" value="1"/>
</dbReference>
<keyword evidence="6" id="KW-1185">Reference proteome</keyword>
<keyword evidence="3" id="KW-0862">Zinc</keyword>
<dbReference type="EMBL" id="KV442022">
    <property type="protein sequence ID" value="OAQ33218.1"/>
    <property type="molecule type" value="Genomic_DNA"/>
</dbReference>
<organism evidence="5 6">
    <name type="scientific">Linnemannia elongata AG-77</name>
    <dbReference type="NCBI Taxonomy" id="1314771"/>
    <lineage>
        <taxon>Eukaryota</taxon>
        <taxon>Fungi</taxon>
        <taxon>Fungi incertae sedis</taxon>
        <taxon>Mucoromycota</taxon>
        <taxon>Mortierellomycotina</taxon>
        <taxon>Mortierellomycetes</taxon>
        <taxon>Mortierellales</taxon>
        <taxon>Mortierellaceae</taxon>
        <taxon>Linnemannia</taxon>
    </lineage>
</organism>
<sequence length="264" mass="29779">MSQQYYYYPQPEVPATPLLDQQNNPTPLLTSFADDVFNYLDHACEPKGSCLLEENKIAAMQAFILPHQHHIKMQEFRSVLYNSYYMAFSVETSFSINGPSVTRAGFLTYLRAMIMSDPDEAFKDFATLNQKMQLRHKFGRSQFPRVADPKAKNIAKCVKAYISKVLTAIGMKVYQSGFCDICFNNLTGPYHACQDCDDYAVCQECFALAPKRHNSAHRFKMTEGSADAIQEQDLIAMSIRSAYEHQQAMLDIGNPSSLISGACL</sequence>
<evidence type="ECO:0000256" key="2">
    <source>
        <dbReference type="ARBA" id="ARBA00022771"/>
    </source>
</evidence>
<dbReference type="InterPro" id="IPR043145">
    <property type="entry name" value="Znf_ZZ_sf"/>
</dbReference>
<dbReference type="Gene3D" id="3.30.60.90">
    <property type="match status" value="1"/>
</dbReference>
<name>A0A197K7T0_9FUNG</name>
<evidence type="ECO:0000313" key="5">
    <source>
        <dbReference type="EMBL" id="OAQ33218.1"/>
    </source>
</evidence>
<dbReference type="Pfam" id="PF24355">
    <property type="entry name" value="DUF7514"/>
    <property type="match status" value="1"/>
</dbReference>
<dbReference type="InterPro" id="IPR055936">
    <property type="entry name" value="DUF7514"/>
</dbReference>
<evidence type="ECO:0000313" key="6">
    <source>
        <dbReference type="Proteomes" id="UP000078512"/>
    </source>
</evidence>
<feature type="domain" description="DUF7514" evidence="4">
    <location>
        <begin position="17"/>
        <end position="145"/>
    </location>
</feature>
<evidence type="ECO:0000256" key="1">
    <source>
        <dbReference type="ARBA" id="ARBA00022723"/>
    </source>
</evidence>
<protein>
    <recommendedName>
        <fullName evidence="4">DUF7514 domain-containing protein</fullName>
    </recommendedName>
</protein>
<dbReference type="Proteomes" id="UP000078512">
    <property type="component" value="Unassembled WGS sequence"/>
</dbReference>
<gene>
    <name evidence="5" type="ORF">K457DRAFT_29599</name>
</gene>
<dbReference type="GO" id="GO:0008270">
    <property type="term" value="F:zinc ion binding"/>
    <property type="evidence" value="ECO:0007669"/>
    <property type="project" value="UniProtKB-KW"/>
</dbReference>
<reference evidence="5 6" key="1">
    <citation type="submission" date="2016-05" db="EMBL/GenBank/DDBJ databases">
        <title>Genome sequencing reveals origins of a unique bacterial endosymbiosis in the earliest lineages of terrestrial Fungi.</title>
        <authorList>
            <consortium name="DOE Joint Genome Institute"/>
            <person name="Uehling J."/>
            <person name="Gryganskyi A."/>
            <person name="Hameed K."/>
            <person name="Tschaplinski T."/>
            <person name="Misztal P."/>
            <person name="Wu S."/>
            <person name="Desiro A."/>
            <person name="Vande Pol N."/>
            <person name="Du Z.-Y."/>
            <person name="Zienkiewicz A."/>
            <person name="Zienkiewicz K."/>
            <person name="Morin E."/>
            <person name="Tisserant E."/>
            <person name="Splivallo R."/>
            <person name="Hainaut M."/>
            <person name="Henrissat B."/>
            <person name="Ohm R."/>
            <person name="Kuo A."/>
            <person name="Yan J."/>
            <person name="Lipzen A."/>
            <person name="Nolan M."/>
            <person name="Labutti K."/>
            <person name="Barry K."/>
            <person name="Goldstein A."/>
            <person name="Labbe J."/>
            <person name="Schadt C."/>
            <person name="Tuskan G."/>
            <person name="Grigoriev I."/>
            <person name="Martin F."/>
            <person name="Vilgalys R."/>
            <person name="Bonito G."/>
        </authorList>
    </citation>
    <scope>NUCLEOTIDE SEQUENCE [LARGE SCALE GENOMIC DNA]</scope>
    <source>
        <strain evidence="5 6">AG-77</strain>
    </source>
</reference>
<evidence type="ECO:0000259" key="4">
    <source>
        <dbReference type="Pfam" id="PF24355"/>
    </source>
</evidence>